<reference evidence="7" key="1">
    <citation type="submission" date="2020-05" db="EMBL/GenBank/DDBJ databases">
        <title>Mycena genomes resolve the evolution of fungal bioluminescence.</title>
        <authorList>
            <person name="Tsai I.J."/>
        </authorList>
    </citation>
    <scope>NUCLEOTIDE SEQUENCE</scope>
    <source>
        <strain evidence="7">110903Hualien_Pintung</strain>
    </source>
</reference>
<dbReference type="InterPro" id="IPR050240">
    <property type="entry name" value="DNA_pol_type-B"/>
</dbReference>
<keyword evidence="3" id="KW-0548">Nucleotidyltransferase</keyword>
<dbReference type="OrthoDB" id="2414538at2759"/>
<sequence>MSRTTSKAPVAKRRRIESSTPTDDGGEPKWRRAELPNVNPELDALIFQQIDIVQGSGDISTNMEVFGVTRSIKVMTQLLRRAQSEGYLIPAPEEKSEGAEEQYEGAIVIDPKEGYYSTPIVTLDFASLYPSIMMAHNLCYTTLVDRNTVTRLNLVEGRDYTSTPTKEYVVQQPHVNLAKRMRARDPGSAPKLGDRVPYVIVKGTQGSPLYERSEEPLHVLEHDIAIDTTYYLDAQLKGPLLRIFKPVVGEREAMSLCA</sequence>
<dbReference type="GO" id="GO:0006287">
    <property type="term" value="P:base-excision repair, gap-filling"/>
    <property type="evidence" value="ECO:0007669"/>
    <property type="project" value="TreeGrafter"/>
</dbReference>
<dbReference type="GO" id="GO:0003677">
    <property type="term" value="F:DNA binding"/>
    <property type="evidence" value="ECO:0007669"/>
    <property type="project" value="InterPro"/>
</dbReference>
<dbReference type="EMBL" id="JACAZE010000038">
    <property type="protein sequence ID" value="KAF7288349.1"/>
    <property type="molecule type" value="Genomic_DNA"/>
</dbReference>
<keyword evidence="4" id="KW-0239">DNA-directed DNA polymerase</keyword>
<feature type="region of interest" description="Disordered" evidence="5">
    <location>
        <begin position="1"/>
        <end position="32"/>
    </location>
</feature>
<name>A0A8H6RW01_MYCCL</name>
<evidence type="ECO:0000313" key="7">
    <source>
        <dbReference type="EMBL" id="KAF7288349.1"/>
    </source>
</evidence>
<keyword evidence="2" id="KW-0808">Transferase</keyword>
<dbReference type="GO" id="GO:0043625">
    <property type="term" value="C:delta DNA polymerase complex"/>
    <property type="evidence" value="ECO:0007669"/>
    <property type="project" value="TreeGrafter"/>
</dbReference>
<dbReference type="GO" id="GO:0003887">
    <property type="term" value="F:DNA-directed DNA polymerase activity"/>
    <property type="evidence" value="ECO:0007669"/>
    <property type="project" value="UniProtKB-KW"/>
</dbReference>
<evidence type="ECO:0000256" key="2">
    <source>
        <dbReference type="ARBA" id="ARBA00022679"/>
    </source>
</evidence>
<dbReference type="Pfam" id="PF00136">
    <property type="entry name" value="DNA_pol_B"/>
    <property type="match status" value="1"/>
</dbReference>
<dbReference type="AlphaFoldDB" id="A0A8H6RW01"/>
<dbReference type="GO" id="GO:0045004">
    <property type="term" value="P:DNA replication proofreading"/>
    <property type="evidence" value="ECO:0007669"/>
    <property type="project" value="TreeGrafter"/>
</dbReference>
<evidence type="ECO:0000259" key="6">
    <source>
        <dbReference type="Pfam" id="PF00136"/>
    </source>
</evidence>
<dbReference type="GO" id="GO:0000166">
    <property type="term" value="F:nucleotide binding"/>
    <property type="evidence" value="ECO:0007669"/>
    <property type="project" value="InterPro"/>
</dbReference>
<dbReference type="GO" id="GO:0006297">
    <property type="term" value="P:nucleotide-excision repair, DNA gap filling"/>
    <property type="evidence" value="ECO:0007669"/>
    <property type="project" value="TreeGrafter"/>
</dbReference>
<dbReference type="Gene3D" id="1.10.132.60">
    <property type="entry name" value="DNA polymerase family B, C-terminal domain"/>
    <property type="match status" value="1"/>
</dbReference>
<dbReference type="InterPro" id="IPR043502">
    <property type="entry name" value="DNA/RNA_pol_sf"/>
</dbReference>
<comment type="caution">
    <text evidence="7">The sequence shown here is derived from an EMBL/GenBank/DDBJ whole genome shotgun (WGS) entry which is preliminary data.</text>
</comment>
<dbReference type="EC" id="2.7.7.7" evidence="1"/>
<evidence type="ECO:0000256" key="1">
    <source>
        <dbReference type="ARBA" id="ARBA00012417"/>
    </source>
</evidence>
<gene>
    <name evidence="7" type="ORF">HMN09_01401300</name>
</gene>
<dbReference type="InterPro" id="IPR042087">
    <property type="entry name" value="DNA_pol_B_thumb"/>
</dbReference>
<protein>
    <recommendedName>
        <fullName evidence="1">DNA-directed DNA polymerase</fullName>
        <ecNumber evidence="1">2.7.7.7</ecNumber>
    </recommendedName>
</protein>
<evidence type="ECO:0000256" key="3">
    <source>
        <dbReference type="ARBA" id="ARBA00022695"/>
    </source>
</evidence>
<accession>A0A8H6RW01</accession>
<dbReference type="GO" id="GO:0008296">
    <property type="term" value="F:3'-5'-DNA exonuclease activity"/>
    <property type="evidence" value="ECO:0007669"/>
    <property type="project" value="TreeGrafter"/>
</dbReference>
<dbReference type="InterPro" id="IPR006134">
    <property type="entry name" value="DNA-dir_DNA_pol_B_multi_dom"/>
</dbReference>
<evidence type="ECO:0000256" key="5">
    <source>
        <dbReference type="SAM" id="MobiDB-lite"/>
    </source>
</evidence>
<dbReference type="PANTHER" id="PTHR10322:SF23">
    <property type="entry name" value="DNA POLYMERASE DELTA CATALYTIC SUBUNIT"/>
    <property type="match status" value="1"/>
</dbReference>
<proteinExistence type="predicted"/>
<organism evidence="7 8">
    <name type="scientific">Mycena chlorophos</name>
    <name type="common">Agaric fungus</name>
    <name type="synonym">Agaricus chlorophos</name>
    <dbReference type="NCBI Taxonomy" id="658473"/>
    <lineage>
        <taxon>Eukaryota</taxon>
        <taxon>Fungi</taxon>
        <taxon>Dikarya</taxon>
        <taxon>Basidiomycota</taxon>
        <taxon>Agaricomycotina</taxon>
        <taxon>Agaricomycetes</taxon>
        <taxon>Agaricomycetidae</taxon>
        <taxon>Agaricales</taxon>
        <taxon>Marasmiineae</taxon>
        <taxon>Mycenaceae</taxon>
        <taxon>Mycena</taxon>
    </lineage>
</organism>
<dbReference type="Proteomes" id="UP000613580">
    <property type="component" value="Unassembled WGS sequence"/>
</dbReference>
<feature type="domain" description="DNA-directed DNA polymerase family B multifunctional" evidence="6">
    <location>
        <begin position="65"/>
        <end position="170"/>
    </location>
</feature>
<evidence type="ECO:0000256" key="4">
    <source>
        <dbReference type="ARBA" id="ARBA00022932"/>
    </source>
</evidence>
<evidence type="ECO:0000313" key="8">
    <source>
        <dbReference type="Proteomes" id="UP000613580"/>
    </source>
</evidence>
<keyword evidence="8" id="KW-1185">Reference proteome</keyword>
<dbReference type="SUPFAM" id="SSF56672">
    <property type="entry name" value="DNA/RNA polymerases"/>
    <property type="match status" value="2"/>
</dbReference>
<dbReference type="PANTHER" id="PTHR10322">
    <property type="entry name" value="DNA POLYMERASE CATALYTIC SUBUNIT"/>
    <property type="match status" value="1"/>
</dbReference>